<dbReference type="Proteomes" id="UP000199354">
    <property type="component" value="Unassembled WGS sequence"/>
</dbReference>
<name>A0A1G5K6L2_9FLAO</name>
<sequence>MYLKALAEVRNGKKESHWMWFVFPQIKGLGFSETAKFYGIADLEEAEAYLAHPVLGKHLIEISEALLKIEDKTATEIFGTPDDMKLRSCMTLFSKVPETDKIFEKILDKYFGGSQDDYTEELLQRTITQQ</sequence>
<dbReference type="EMBL" id="FMVF01000021">
    <property type="protein sequence ID" value="SCY96292.1"/>
    <property type="molecule type" value="Genomic_DNA"/>
</dbReference>
<dbReference type="RefSeq" id="WP_211516837.1">
    <property type="nucleotide sequence ID" value="NZ_FMVF01000021.1"/>
</dbReference>
<dbReference type="PIRSF" id="PIRSF008546">
    <property type="entry name" value="UCP008546"/>
    <property type="match status" value="1"/>
</dbReference>
<dbReference type="Gene3D" id="1.25.40.380">
    <property type="entry name" value="Protein of unknown function DUF1810"/>
    <property type="match status" value="1"/>
</dbReference>
<dbReference type="InterPro" id="IPR036287">
    <property type="entry name" value="Rv1873-like_sf"/>
</dbReference>
<accession>A0A1G5K6L2</accession>
<dbReference type="InterPro" id="IPR014937">
    <property type="entry name" value="DUF1810"/>
</dbReference>
<reference evidence="1 2" key="1">
    <citation type="submission" date="2016-10" db="EMBL/GenBank/DDBJ databases">
        <authorList>
            <person name="de Groot N.N."/>
        </authorList>
    </citation>
    <scope>NUCLEOTIDE SEQUENCE [LARGE SCALE GENOMIC DNA]</scope>
    <source>
        <strain evidence="1 2">CGMCC 1.7031</strain>
    </source>
</reference>
<protein>
    <submittedName>
        <fullName evidence="1">Uncharacterized protein, DUF1810 family</fullName>
    </submittedName>
</protein>
<dbReference type="AlphaFoldDB" id="A0A1G5K6L2"/>
<evidence type="ECO:0000313" key="1">
    <source>
        <dbReference type="EMBL" id="SCY96292.1"/>
    </source>
</evidence>
<dbReference type="Pfam" id="PF08837">
    <property type="entry name" value="DUF1810"/>
    <property type="match status" value="1"/>
</dbReference>
<dbReference type="STRING" id="490189.SAMN02927903_03116"/>
<gene>
    <name evidence="1" type="ORF">SAMN02927903_03116</name>
</gene>
<evidence type="ECO:0000313" key="2">
    <source>
        <dbReference type="Proteomes" id="UP000199354"/>
    </source>
</evidence>
<dbReference type="SUPFAM" id="SSF140736">
    <property type="entry name" value="Rv1873-like"/>
    <property type="match status" value="1"/>
</dbReference>
<proteinExistence type="predicted"/>
<organism evidence="1 2">
    <name type="scientific">Flavobacterium caeni</name>
    <dbReference type="NCBI Taxonomy" id="490189"/>
    <lineage>
        <taxon>Bacteria</taxon>
        <taxon>Pseudomonadati</taxon>
        <taxon>Bacteroidota</taxon>
        <taxon>Flavobacteriia</taxon>
        <taxon>Flavobacteriales</taxon>
        <taxon>Flavobacteriaceae</taxon>
        <taxon>Flavobacterium</taxon>
    </lineage>
</organism>
<keyword evidence="2" id="KW-1185">Reference proteome</keyword>